<dbReference type="AlphaFoldDB" id="A0A934QXX4"/>
<name>A0A934QXX4_9PSEU</name>
<sequence length="308" mass="33356">MREGTDLVAEQAGRFGAIDPLLPVITDPPEGETLVATLPDGGRVTGVLRVTFTDPAAPEALWSALEVWELTPIVGERGTEGMDAVLRACRARLDAERPGEDSACLVSWPSRDAEGTRALLDHGLVPLWALGVRTAEPPEAPGSPDVRVREAGPGDVETILRLERAEVEYSAQAGNLRARTGWEHRRRESLREQLAGDSSGWLAELDGEPVGVVEGGMVTVEEGTWLGTVLPAGRWGYVHSAAVLPAIRGRGVGRALLAAAHARLATDDARGTYLYYNPLNPLASVFWHRQGYRPLWTVWEVRPASMLR</sequence>
<protein>
    <submittedName>
        <fullName evidence="4">GNAT family N-acetyltransferase</fullName>
    </submittedName>
</protein>
<dbReference type="Proteomes" id="UP000635245">
    <property type="component" value="Unassembled WGS sequence"/>
</dbReference>
<dbReference type="PROSITE" id="PS51186">
    <property type="entry name" value="GNAT"/>
    <property type="match status" value="1"/>
</dbReference>
<dbReference type="InterPro" id="IPR050832">
    <property type="entry name" value="Bact_Acetyltransf"/>
</dbReference>
<comment type="caution">
    <text evidence="4">The sequence shown here is derived from an EMBL/GenBank/DDBJ whole genome shotgun (WGS) entry which is preliminary data.</text>
</comment>
<proteinExistence type="predicted"/>
<dbReference type="CDD" id="cd04301">
    <property type="entry name" value="NAT_SF"/>
    <property type="match status" value="1"/>
</dbReference>
<dbReference type="RefSeq" id="WP_200324449.1">
    <property type="nucleotide sequence ID" value="NZ_JAENJH010000010.1"/>
</dbReference>
<reference evidence="4" key="1">
    <citation type="submission" date="2020-12" db="EMBL/GenBank/DDBJ databases">
        <title>Prauserella sp. ASG 168, a novel actinomycete isolated from cave rock.</title>
        <authorList>
            <person name="Suriyachadkun C."/>
        </authorList>
    </citation>
    <scope>NUCLEOTIDE SEQUENCE</scope>
    <source>
        <strain evidence="4">ASG 168</strain>
    </source>
</reference>
<accession>A0A934QXX4</accession>
<evidence type="ECO:0000313" key="5">
    <source>
        <dbReference type="Proteomes" id="UP000635245"/>
    </source>
</evidence>
<evidence type="ECO:0000313" key="4">
    <source>
        <dbReference type="EMBL" id="MBK1788496.1"/>
    </source>
</evidence>
<evidence type="ECO:0000256" key="2">
    <source>
        <dbReference type="ARBA" id="ARBA00023315"/>
    </source>
</evidence>
<dbReference type="InterPro" id="IPR000182">
    <property type="entry name" value="GNAT_dom"/>
</dbReference>
<dbReference type="EMBL" id="JAENJH010000010">
    <property type="protein sequence ID" value="MBK1788496.1"/>
    <property type="molecule type" value="Genomic_DNA"/>
</dbReference>
<feature type="domain" description="N-acetyltransferase" evidence="3">
    <location>
        <begin position="146"/>
        <end position="308"/>
    </location>
</feature>
<organism evidence="4 5">
    <name type="scientific">Prauserella cavernicola</name>
    <dbReference type="NCBI Taxonomy" id="2800127"/>
    <lineage>
        <taxon>Bacteria</taxon>
        <taxon>Bacillati</taxon>
        <taxon>Actinomycetota</taxon>
        <taxon>Actinomycetes</taxon>
        <taxon>Pseudonocardiales</taxon>
        <taxon>Pseudonocardiaceae</taxon>
        <taxon>Prauserella</taxon>
    </lineage>
</organism>
<dbReference type="Pfam" id="PF00583">
    <property type="entry name" value="Acetyltransf_1"/>
    <property type="match status" value="1"/>
</dbReference>
<evidence type="ECO:0000259" key="3">
    <source>
        <dbReference type="PROSITE" id="PS51186"/>
    </source>
</evidence>
<keyword evidence="2" id="KW-0012">Acyltransferase</keyword>
<dbReference type="GO" id="GO:0016747">
    <property type="term" value="F:acyltransferase activity, transferring groups other than amino-acyl groups"/>
    <property type="evidence" value="ECO:0007669"/>
    <property type="project" value="InterPro"/>
</dbReference>
<dbReference type="InterPro" id="IPR016181">
    <property type="entry name" value="Acyl_CoA_acyltransferase"/>
</dbReference>
<dbReference type="PANTHER" id="PTHR43877">
    <property type="entry name" value="AMINOALKYLPHOSPHONATE N-ACETYLTRANSFERASE-RELATED-RELATED"/>
    <property type="match status" value="1"/>
</dbReference>
<keyword evidence="5" id="KW-1185">Reference proteome</keyword>
<evidence type="ECO:0000256" key="1">
    <source>
        <dbReference type="ARBA" id="ARBA00022679"/>
    </source>
</evidence>
<dbReference type="SUPFAM" id="SSF55729">
    <property type="entry name" value="Acyl-CoA N-acyltransferases (Nat)"/>
    <property type="match status" value="1"/>
</dbReference>
<keyword evidence="1" id="KW-0808">Transferase</keyword>
<gene>
    <name evidence="4" type="ORF">JHE00_29560</name>
</gene>
<dbReference type="Gene3D" id="3.40.630.30">
    <property type="match status" value="1"/>
</dbReference>